<gene>
    <name evidence="1" type="ORF">VTK73DRAFT_5129</name>
</gene>
<keyword evidence="2" id="KW-1185">Reference proteome</keyword>
<evidence type="ECO:0000313" key="1">
    <source>
        <dbReference type="EMBL" id="KAL1836226.1"/>
    </source>
</evidence>
<comment type="caution">
    <text evidence="1">The sequence shown here is derived from an EMBL/GenBank/DDBJ whole genome shotgun (WGS) entry which is preliminary data.</text>
</comment>
<dbReference type="Proteomes" id="UP001586593">
    <property type="component" value="Unassembled WGS sequence"/>
</dbReference>
<reference evidence="1 2" key="1">
    <citation type="journal article" date="2024" name="Commun. Biol.">
        <title>Comparative genomic analysis of thermophilic fungi reveals convergent evolutionary adaptations and gene losses.</title>
        <authorList>
            <person name="Steindorff A.S."/>
            <person name="Aguilar-Pontes M.V."/>
            <person name="Robinson A.J."/>
            <person name="Andreopoulos B."/>
            <person name="LaButti K."/>
            <person name="Kuo A."/>
            <person name="Mondo S."/>
            <person name="Riley R."/>
            <person name="Otillar R."/>
            <person name="Haridas S."/>
            <person name="Lipzen A."/>
            <person name="Grimwood J."/>
            <person name="Schmutz J."/>
            <person name="Clum A."/>
            <person name="Reid I.D."/>
            <person name="Moisan M.C."/>
            <person name="Butler G."/>
            <person name="Nguyen T.T.M."/>
            <person name="Dewar K."/>
            <person name="Conant G."/>
            <person name="Drula E."/>
            <person name="Henrissat B."/>
            <person name="Hansel C."/>
            <person name="Singer S."/>
            <person name="Hutchinson M.I."/>
            <person name="de Vries R.P."/>
            <person name="Natvig D.O."/>
            <person name="Powell A.J."/>
            <person name="Tsang A."/>
            <person name="Grigoriev I.V."/>
        </authorList>
    </citation>
    <scope>NUCLEOTIDE SEQUENCE [LARGE SCALE GENOMIC DNA]</scope>
    <source>
        <strain evidence="1 2">ATCC 24622</strain>
    </source>
</reference>
<dbReference type="EMBL" id="JAZHXJ010002886">
    <property type="protein sequence ID" value="KAL1836226.1"/>
    <property type="molecule type" value="Genomic_DNA"/>
</dbReference>
<accession>A0ABR3V3D5</accession>
<protein>
    <submittedName>
        <fullName evidence="1">Uncharacterized protein</fullName>
    </submittedName>
</protein>
<name>A0ABR3V3D5_9PEZI</name>
<sequence length="274" mass="30865">MAAGPWVDARASAFQRRWWVFYCSTGRSTQTRRRQCRDVYPIDGSGPNPSWDCLLIQELDSALEPDSLPVSLRVADGLWAEEGLDGRSIRSSQHLGLVIRRGTKKSINPIYFEPKISCSRKLLPAPLLKVGALESYVQRQPPPKGHISERTSRHLDGHVSVVLPEEEQNAPMYQRERCGKASRPRWSGEPGRRSQEAVAYAFRTVNQKAMICPLPGIRRFVPLRTSYSCPMRSRRAIPSTRRNSNHLISHPLVTGGIENLAKKRKMEGQSGTAR</sequence>
<evidence type="ECO:0000313" key="2">
    <source>
        <dbReference type="Proteomes" id="UP001586593"/>
    </source>
</evidence>
<organism evidence="1 2">
    <name type="scientific">Phialemonium thermophilum</name>
    <dbReference type="NCBI Taxonomy" id="223376"/>
    <lineage>
        <taxon>Eukaryota</taxon>
        <taxon>Fungi</taxon>
        <taxon>Dikarya</taxon>
        <taxon>Ascomycota</taxon>
        <taxon>Pezizomycotina</taxon>
        <taxon>Sordariomycetes</taxon>
        <taxon>Sordariomycetidae</taxon>
        <taxon>Cephalothecales</taxon>
        <taxon>Cephalothecaceae</taxon>
        <taxon>Phialemonium</taxon>
    </lineage>
</organism>
<proteinExistence type="predicted"/>